<keyword evidence="5 6" id="KW-0472">Membrane</keyword>
<protein>
    <recommendedName>
        <fullName evidence="9">Oligosaccharide flippase family protein</fullName>
    </recommendedName>
</protein>
<proteinExistence type="predicted"/>
<evidence type="ECO:0000256" key="6">
    <source>
        <dbReference type="SAM" id="Phobius"/>
    </source>
</evidence>
<comment type="subcellular location">
    <subcellularLocation>
        <location evidence="1">Cell membrane</location>
        <topology evidence="1">Multi-pass membrane protein</topology>
    </subcellularLocation>
</comment>
<gene>
    <name evidence="7" type="ORF">TIRI35C_0179</name>
</gene>
<evidence type="ECO:0000313" key="7">
    <source>
        <dbReference type="EMBL" id="CAD5243333.1"/>
    </source>
</evidence>
<evidence type="ECO:0000256" key="4">
    <source>
        <dbReference type="ARBA" id="ARBA00022989"/>
    </source>
</evidence>
<feature type="transmembrane region" description="Helical" evidence="6">
    <location>
        <begin position="224"/>
        <end position="243"/>
    </location>
</feature>
<feature type="transmembrane region" description="Helical" evidence="6">
    <location>
        <begin position="123"/>
        <end position="146"/>
    </location>
</feature>
<name>A0A7G2D6T0_9EURY</name>
<dbReference type="Pfam" id="PF01943">
    <property type="entry name" value="Polysacc_synt"/>
    <property type="match status" value="1"/>
</dbReference>
<dbReference type="InterPro" id="IPR050833">
    <property type="entry name" value="Poly_Biosynth_Transport"/>
</dbReference>
<feature type="transmembrane region" description="Helical" evidence="6">
    <location>
        <begin position="158"/>
        <end position="180"/>
    </location>
</feature>
<evidence type="ECO:0000256" key="1">
    <source>
        <dbReference type="ARBA" id="ARBA00004651"/>
    </source>
</evidence>
<dbReference type="EMBL" id="LR881183">
    <property type="protein sequence ID" value="CAD5243333.1"/>
    <property type="molecule type" value="Genomic_DNA"/>
</dbReference>
<dbReference type="InterPro" id="IPR002797">
    <property type="entry name" value="Polysacc_synth"/>
</dbReference>
<feature type="transmembrane region" description="Helical" evidence="6">
    <location>
        <begin position="88"/>
        <end position="111"/>
    </location>
</feature>
<dbReference type="AlphaFoldDB" id="A0A7G2D6T0"/>
<dbReference type="PANTHER" id="PTHR30250">
    <property type="entry name" value="PST FAMILY PREDICTED COLANIC ACID TRANSPORTER"/>
    <property type="match status" value="1"/>
</dbReference>
<keyword evidence="8" id="KW-1185">Reference proteome</keyword>
<dbReference type="GO" id="GO:0005886">
    <property type="term" value="C:plasma membrane"/>
    <property type="evidence" value="ECO:0007669"/>
    <property type="project" value="UniProtKB-SubCell"/>
</dbReference>
<dbReference type="Proteomes" id="UP000516304">
    <property type="component" value="Chromosome TIRI35C"/>
</dbReference>
<evidence type="ECO:0008006" key="9">
    <source>
        <dbReference type="Google" id="ProtNLM"/>
    </source>
</evidence>
<reference evidence="7 8" key="1">
    <citation type="submission" date="2020-09" db="EMBL/GenBank/DDBJ databases">
        <authorList>
            <person name="Courtine D."/>
        </authorList>
    </citation>
    <scope>NUCLEOTIDE SEQUENCE [LARGE SCALE GENOMIC DNA]</scope>
    <source>
        <strain evidence="7 8">IRI35c</strain>
    </source>
</reference>
<keyword evidence="3 6" id="KW-0812">Transmembrane</keyword>
<dbReference type="PANTHER" id="PTHR30250:SF27">
    <property type="entry name" value="POLYSACCHARIDE BIOSYNTHESIS PROTEIN"/>
    <property type="match status" value="1"/>
</dbReference>
<organism evidence="7 8">
    <name type="scientific">Thermococcus camini</name>
    <dbReference type="NCBI Taxonomy" id="2016373"/>
    <lineage>
        <taxon>Archaea</taxon>
        <taxon>Methanobacteriati</taxon>
        <taxon>Methanobacteriota</taxon>
        <taxon>Thermococci</taxon>
        <taxon>Thermococcales</taxon>
        <taxon>Thermococcaceae</taxon>
        <taxon>Thermococcus</taxon>
    </lineage>
</organism>
<evidence type="ECO:0000256" key="5">
    <source>
        <dbReference type="ARBA" id="ARBA00023136"/>
    </source>
</evidence>
<keyword evidence="4 6" id="KW-1133">Transmembrane helix</keyword>
<feature type="transmembrane region" description="Helical" evidence="6">
    <location>
        <begin position="270"/>
        <end position="291"/>
    </location>
</feature>
<sequence length="294" mass="32253">MSEASQALHKIARGTGIIFAGTVISMFFGFLSRAMIAREFSKAEYGIFNLALTVLSIGLVIATLGFQNALPREVAFYREKEPGKVDRLISTAIAITAVSAVITALLIFFLAGDISLIFREERLVSALRVIVLALPFSALTAVIISASRGFGRVREQVYFQNILYPITWLVLVASIVIIGLPFNSMFYAYSLAQLLTFSALLFETYRIGLLRVRARVDIELGKHLVAFSIPLMLVGILNFMMTWTDTLMLGYYLGSEVVGVYNAASPLARLIPVFLGSAGMLYAPIVTPLYAQGR</sequence>
<dbReference type="CDD" id="cd13128">
    <property type="entry name" value="MATE_Wzx_like"/>
    <property type="match status" value="1"/>
</dbReference>
<accession>A0A7G2D6T0</accession>
<feature type="transmembrane region" description="Helical" evidence="6">
    <location>
        <begin position="47"/>
        <end position="67"/>
    </location>
</feature>
<feature type="transmembrane region" description="Helical" evidence="6">
    <location>
        <begin position="12"/>
        <end position="35"/>
    </location>
</feature>
<evidence type="ECO:0000256" key="2">
    <source>
        <dbReference type="ARBA" id="ARBA00022475"/>
    </source>
</evidence>
<evidence type="ECO:0000256" key="3">
    <source>
        <dbReference type="ARBA" id="ARBA00022692"/>
    </source>
</evidence>
<evidence type="ECO:0000313" key="8">
    <source>
        <dbReference type="Proteomes" id="UP000516304"/>
    </source>
</evidence>
<dbReference type="KEGG" id="tcq:TIRI35C_0179"/>
<keyword evidence="2" id="KW-1003">Cell membrane</keyword>